<organism evidence="2 3">
    <name type="scientific">Amycolatopsis acidiphila</name>
    <dbReference type="NCBI Taxonomy" id="715473"/>
    <lineage>
        <taxon>Bacteria</taxon>
        <taxon>Bacillati</taxon>
        <taxon>Actinomycetota</taxon>
        <taxon>Actinomycetes</taxon>
        <taxon>Pseudonocardiales</taxon>
        <taxon>Pseudonocardiaceae</taxon>
        <taxon>Amycolatopsis</taxon>
    </lineage>
</organism>
<dbReference type="SUPFAM" id="SSF46785">
    <property type="entry name" value="Winged helix' DNA-binding domain"/>
    <property type="match status" value="1"/>
</dbReference>
<keyword evidence="3" id="KW-1185">Reference proteome</keyword>
<dbReference type="GO" id="GO:0003677">
    <property type="term" value="F:DNA binding"/>
    <property type="evidence" value="ECO:0007669"/>
    <property type="project" value="InterPro"/>
</dbReference>
<dbReference type="GO" id="GO:0045892">
    <property type="term" value="P:negative regulation of DNA-templated transcription"/>
    <property type="evidence" value="ECO:0007669"/>
    <property type="project" value="TreeGrafter"/>
</dbReference>
<dbReference type="GO" id="GO:0003700">
    <property type="term" value="F:DNA-binding transcription factor activity"/>
    <property type="evidence" value="ECO:0007669"/>
    <property type="project" value="TreeGrafter"/>
</dbReference>
<feature type="domain" description="HTH iclR-type" evidence="1">
    <location>
        <begin position="31"/>
        <end position="91"/>
    </location>
</feature>
<accession>A0A557ZWS0</accession>
<dbReference type="InterPro" id="IPR050707">
    <property type="entry name" value="HTH_MetabolicPath_Reg"/>
</dbReference>
<dbReference type="Proteomes" id="UP000318578">
    <property type="component" value="Unassembled WGS sequence"/>
</dbReference>
<evidence type="ECO:0000313" key="3">
    <source>
        <dbReference type="Proteomes" id="UP000318578"/>
    </source>
</evidence>
<dbReference type="AlphaFoldDB" id="A0A557ZWS0"/>
<evidence type="ECO:0000313" key="2">
    <source>
        <dbReference type="EMBL" id="TVT16455.1"/>
    </source>
</evidence>
<dbReference type="Pfam" id="PF09339">
    <property type="entry name" value="HTH_IclR"/>
    <property type="match status" value="1"/>
</dbReference>
<gene>
    <name evidence="2" type="ORF">FNH06_34670</name>
</gene>
<dbReference type="PANTHER" id="PTHR30136:SF24">
    <property type="entry name" value="HTH-TYPE TRANSCRIPTIONAL REPRESSOR ALLR"/>
    <property type="match status" value="1"/>
</dbReference>
<dbReference type="EMBL" id="VJZA01000102">
    <property type="protein sequence ID" value="TVT16455.1"/>
    <property type="molecule type" value="Genomic_DNA"/>
</dbReference>
<dbReference type="InterPro" id="IPR005471">
    <property type="entry name" value="Tscrpt_reg_IclR_N"/>
</dbReference>
<dbReference type="PANTHER" id="PTHR30136">
    <property type="entry name" value="HELIX-TURN-HELIX TRANSCRIPTIONAL REGULATOR, ICLR FAMILY"/>
    <property type="match status" value="1"/>
</dbReference>
<evidence type="ECO:0000259" key="1">
    <source>
        <dbReference type="PROSITE" id="PS51077"/>
    </source>
</evidence>
<name>A0A557ZWS0_9PSEU</name>
<dbReference type="InterPro" id="IPR036390">
    <property type="entry name" value="WH_DNA-bd_sf"/>
</dbReference>
<protein>
    <submittedName>
        <fullName evidence="2">Helix-turn-helix domain-containing protein</fullName>
    </submittedName>
</protein>
<proteinExistence type="predicted"/>
<dbReference type="OrthoDB" id="4103401at2"/>
<comment type="caution">
    <text evidence="2">The sequence shown here is derived from an EMBL/GenBank/DDBJ whole genome shotgun (WGS) entry which is preliminary data.</text>
</comment>
<dbReference type="InterPro" id="IPR036388">
    <property type="entry name" value="WH-like_DNA-bd_sf"/>
</dbReference>
<dbReference type="SMART" id="SM00346">
    <property type="entry name" value="HTH_ICLR"/>
    <property type="match status" value="1"/>
</dbReference>
<dbReference type="Gene3D" id="1.10.10.10">
    <property type="entry name" value="Winged helix-like DNA-binding domain superfamily/Winged helix DNA-binding domain"/>
    <property type="match status" value="1"/>
</dbReference>
<reference evidence="2 3" key="1">
    <citation type="submission" date="2019-07" db="EMBL/GenBank/DDBJ databases">
        <title>New species of Amycolatopsis and Streptomyces.</title>
        <authorList>
            <person name="Duangmal K."/>
            <person name="Teo W.F.A."/>
            <person name="Lipun K."/>
        </authorList>
    </citation>
    <scope>NUCLEOTIDE SEQUENCE [LARGE SCALE GENOMIC DNA]</scope>
    <source>
        <strain evidence="2 3">JCM 30562</strain>
    </source>
</reference>
<dbReference type="PROSITE" id="PS51077">
    <property type="entry name" value="HTH_ICLR"/>
    <property type="match status" value="1"/>
</dbReference>
<sequence length="203" mass="21701">MTVSGNGVAVDVRKQDEAETREGLAGSLKGRGVLQGAFRVLEVLSGADSGAGLSELARAAGLPKATAYRLLEQLAELGAVRRHERRYFVGGLLARLGNAWQPNPVLQRASREPVRLLSALGTSVASDGERVRIVSANRGVVTDIPPVRPYDEYSRKTAAGRLLLLARRTEPPADVAGADWRRELTGLRRSGTVAMTHEDVLAG</sequence>